<dbReference type="Gene3D" id="3.30.930.10">
    <property type="entry name" value="Bira Bifunctional Protein, Domain 2"/>
    <property type="match status" value="1"/>
</dbReference>
<reference evidence="9 10" key="1">
    <citation type="submission" date="2015-11" db="EMBL/GenBank/DDBJ databases">
        <title>Genomes and virulence difference between two physiological races of Phytophthora nicotianae.</title>
        <authorList>
            <person name="Liu H."/>
            <person name="Ma X."/>
            <person name="Yu H."/>
            <person name="Fang D."/>
            <person name="Li Y."/>
            <person name="Wang X."/>
            <person name="Wang W."/>
            <person name="Dong Y."/>
            <person name="Xiao B."/>
        </authorList>
    </citation>
    <scope>NUCLEOTIDE SEQUENCE [LARGE SCALE GENOMIC DNA]</scope>
    <source>
        <strain evidence="10">race 0</strain>
    </source>
</reference>
<dbReference type="Pfam" id="PF01336">
    <property type="entry name" value="tRNA_anti-codon"/>
    <property type="match status" value="1"/>
</dbReference>
<evidence type="ECO:0000256" key="5">
    <source>
        <dbReference type="ARBA" id="ARBA00022840"/>
    </source>
</evidence>
<feature type="domain" description="Aminoacyl-transfer RNA synthetases class-II family profile" evidence="8">
    <location>
        <begin position="209"/>
        <end position="537"/>
    </location>
</feature>
<accession>A0A0W8DW65</accession>
<dbReference type="Proteomes" id="UP000052943">
    <property type="component" value="Unassembled WGS sequence"/>
</dbReference>
<dbReference type="FunFam" id="3.30.930.10:FF:000016">
    <property type="entry name" value="Asparagine--tRNA ligase"/>
    <property type="match status" value="1"/>
</dbReference>
<dbReference type="InterPro" id="IPR004364">
    <property type="entry name" value="Aa-tRNA-synt_II"/>
</dbReference>
<keyword evidence="6" id="KW-0648">Protein biosynthesis</keyword>
<comment type="similarity">
    <text evidence="1">Belongs to the class-II aminoacyl-tRNA synthetase family.</text>
</comment>
<dbReference type="AlphaFoldDB" id="A0A0W8DW65"/>
<evidence type="ECO:0000256" key="6">
    <source>
        <dbReference type="ARBA" id="ARBA00022917"/>
    </source>
</evidence>
<evidence type="ECO:0000256" key="2">
    <source>
        <dbReference type="ARBA" id="ARBA00012816"/>
    </source>
</evidence>
<evidence type="ECO:0000313" key="10">
    <source>
        <dbReference type="Proteomes" id="UP000052943"/>
    </source>
</evidence>
<evidence type="ECO:0000256" key="1">
    <source>
        <dbReference type="ARBA" id="ARBA00008226"/>
    </source>
</evidence>
<evidence type="ECO:0000313" key="9">
    <source>
        <dbReference type="EMBL" id="KUG00656.1"/>
    </source>
</evidence>
<dbReference type="PANTHER" id="PTHR22594:SF34">
    <property type="entry name" value="ASPARAGINE--TRNA LIGASE, MITOCHONDRIAL-RELATED"/>
    <property type="match status" value="1"/>
</dbReference>
<dbReference type="SUPFAM" id="SSF55681">
    <property type="entry name" value="Class II aaRS and biotin synthetases"/>
    <property type="match status" value="1"/>
</dbReference>
<dbReference type="InterPro" id="IPR004522">
    <property type="entry name" value="Asn-tRNA-ligase"/>
</dbReference>
<keyword evidence="7" id="KW-0030">Aminoacyl-tRNA synthetase</keyword>
<dbReference type="EC" id="6.1.1.22" evidence="2"/>
<dbReference type="GO" id="GO:0005524">
    <property type="term" value="F:ATP binding"/>
    <property type="evidence" value="ECO:0007669"/>
    <property type="project" value="UniProtKB-KW"/>
</dbReference>
<dbReference type="EMBL" id="LNFO01000602">
    <property type="protein sequence ID" value="KUG00656.1"/>
    <property type="molecule type" value="Genomic_DNA"/>
</dbReference>
<dbReference type="InterPro" id="IPR006195">
    <property type="entry name" value="aa-tRNA-synth_II"/>
</dbReference>
<gene>
    <name evidence="9" type="ORF">AM587_10013510</name>
</gene>
<dbReference type="HAMAP" id="MF_00534">
    <property type="entry name" value="Asn_tRNA_synth"/>
    <property type="match status" value="1"/>
</dbReference>
<sequence length="547" mass="61183">MQQPIYSSSPISFWPIVTRVASICGLKRIAFIEMLGRQGLGAVRSTWRTSWTTPARQLQRTVSTKILSRRSTIRDAREQGSGSRVAIGGWVKSVRKHKSVSFVNVNDGSCLGELQITLPAEEAEGSTNGIIGAKLSDITVGSSIFAEGELREVPGGKQRRLELHPSTLEVLGKCDTQAYPLQKKYHSLEFLRENLHLRARTNTFGAVTRVRNALGQGLHSYFQENDFLHLHSPILTSNDCEGAGEMFRIAKIDGKDEEFFGTPTYLTVSGQLHAEMYASALSKVYTFGPTFRAENSNTTRHLAEFWMVEPEMAFAGLEECVASAQGAIQRSVAHALNTCAEDIAFFNKNYDKKIAERLERVVEKDFARLTYTEAIEVLQKAVAEERGKVNFEKKPEWGMDLQTEHERFLAEKYVGGPVFVTDYPAGIKAFYMRKNAPDEQNRETVAGMDLLVPKIGELVGGSVREERFEVLEKKMRHLGLIPEEDLDEESIASAGGDLDWYLDLRRFGSVPHAGWGLGFERLVLFATGMDNIRDVIPLPRFPGQCKH</sequence>
<proteinExistence type="inferred from homology"/>
<dbReference type="PRINTS" id="PR01042">
    <property type="entry name" value="TRNASYNTHASP"/>
</dbReference>
<keyword evidence="3 9" id="KW-0436">Ligase</keyword>
<dbReference type="NCBIfam" id="NF003037">
    <property type="entry name" value="PRK03932.1"/>
    <property type="match status" value="1"/>
</dbReference>
<dbReference type="GO" id="GO:0004816">
    <property type="term" value="F:asparagine-tRNA ligase activity"/>
    <property type="evidence" value="ECO:0007669"/>
    <property type="project" value="UniProtKB-EC"/>
</dbReference>
<dbReference type="PROSITE" id="PS50862">
    <property type="entry name" value="AA_TRNA_LIGASE_II"/>
    <property type="match status" value="1"/>
</dbReference>
<dbReference type="InterPro" id="IPR004365">
    <property type="entry name" value="NA-bd_OB_tRNA"/>
</dbReference>
<evidence type="ECO:0000259" key="8">
    <source>
        <dbReference type="PROSITE" id="PS50862"/>
    </source>
</evidence>
<dbReference type="InterPro" id="IPR012340">
    <property type="entry name" value="NA-bd_OB-fold"/>
</dbReference>
<protein>
    <recommendedName>
        <fullName evidence="2">asparagine--tRNA ligase</fullName>
        <ecNumber evidence="2">6.1.1.22</ecNumber>
    </recommendedName>
</protein>
<dbReference type="STRING" id="4790.A0A0W8DW65"/>
<name>A0A0W8DW65_PHYNI</name>
<evidence type="ECO:0000256" key="4">
    <source>
        <dbReference type="ARBA" id="ARBA00022741"/>
    </source>
</evidence>
<evidence type="ECO:0000256" key="7">
    <source>
        <dbReference type="ARBA" id="ARBA00023146"/>
    </source>
</evidence>
<dbReference type="GO" id="GO:0005739">
    <property type="term" value="C:mitochondrion"/>
    <property type="evidence" value="ECO:0007669"/>
    <property type="project" value="TreeGrafter"/>
</dbReference>
<keyword evidence="5" id="KW-0067">ATP-binding</keyword>
<dbReference type="CDD" id="cd04318">
    <property type="entry name" value="EcAsnRS_like_N"/>
    <property type="match status" value="1"/>
</dbReference>
<dbReference type="InterPro" id="IPR002312">
    <property type="entry name" value="Asp/Asn-tRNA-synth_IIb"/>
</dbReference>
<evidence type="ECO:0000256" key="3">
    <source>
        <dbReference type="ARBA" id="ARBA00022598"/>
    </source>
</evidence>
<comment type="caution">
    <text evidence="9">The sequence shown here is derived from an EMBL/GenBank/DDBJ whole genome shotgun (WGS) entry which is preliminary data.</text>
</comment>
<dbReference type="SUPFAM" id="SSF50249">
    <property type="entry name" value="Nucleic acid-binding proteins"/>
    <property type="match status" value="1"/>
</dbReference>
<dbReference type="InterPro" id="IPR045864">
    <property type="entry name" value="aa-tRNA-synth_II/BPL/LPL"/>
</dbReference>
<dbReference type="OrthoDB" id="1931232at2759"/>
<dbReference type="GO" id="GO:0003676">
    <property type="term" value="F:nucleic acid binding"/>
    <property type="evidence" value="ECO:0007669"/>
    <property type="project" value="InterPro"/>
</dbReference>
<keyword evidence="4" id="KW-0547">Nucleotide-binding</keyword>
<dbReference type="GO" id="GO:0006421">
    <property type="term" value="P:asparaginyl-tRNA aminoacylation"/>
    <property type="evidence" value="ECO:0007669"/>
    <property type="project" value="InterPro"/>
</dbReference>
<dbReference type="NCBIfam" id="TIGR00457">
    <property type="entry name" value="asnS"/>
    <property type="match status" value="1"/>
</dbReference>
<organism evidence="9 10">
    <name type="scientific">Phytophthora nicotianae</name>
    <name type="common">Potato buckeye rot agent</name>
    <name type="synonym">Phytophthora parasitica</name>
    <dbReference type="NCBI Taxonomy" id="4792"/>
    <lineage>
        <taxon>Eukaryota</taxon>
        <taxon>Sar</taxon>
        <taxon>Stramenopiles</taxon>
        <taxon>Oomycota</taxon>
        <taxon>Peronosporomycetes</taxon>
        <taxon>Peronosporales</taxon>
        <taxon>Peronosporaceae</taxon>
        <taxon>Phytophthora</taxon>
    </lineage>
</organism>
<dbReference type="Gene3D" id="2.40.50.140">
    <property type="entry name" value="Nucleic acid-binding proteins"/>
    <property type="match status" value="1"/>
</dbReference>
<dbReference type="Pfam" id="PF00152">
    <property type="entry name" value="tRNA-synt_2"/>
    <property type="match status" value="1"/>
</dbReference>
<dbReference type="PANTHER" id="PTHR22594">
    <property type="entry name" value="ASPARTYL/LYSYL-TRNA SYNTHETASE"/>
    <property type="match status" value="1"/>
</dbReference>
<dbReference type="CDD" id="cd00776">
    <property type="entry name" value="AsxRS_core"/>
    <property type="match status" value="1"/>
</dbReference>